<dbReference type="AlphaFoldDB" id="A0A423UE85"/>
<comment type="caution">
    <text evidence="2">The sequence shown here is derived from an EMBL/GenBank/DDBJ whole genome shotgun (WGS) entry which is preliminary data.</text>
</comment>
<name>A0A423UE85_9BIFI</name>
<accession>A0A423UE85</accession>
<evidence type="ECO:0000313" key="3">
    <source>
        <dbReference type="Proteomes" id="UP000285266"/>
    </source>
</evidence>
<sequence length="147" mass="16958">MRVPDLKIAPHMSYGQLRRYADSLGVEVCSRNLPGDYDGFYHAGTGMIIVDRAMTYTQKRCTLTHELVHWSHGDDTCNGIMGARMEQRTRRETATLLIPQLEYATLENIYDGEAYLMAVELNVTEQVLRDYKELILDRRQYVGDIRP</sequence>
<dbReference type="Proteomes" id="UP000285266">
    <property type="component" value="Unassembled WGS sequence"/>
</dbReference>
<dbReference type="RefSeq" id="WP_244924808.1">
    <property type="nucleotide sequence ID" value="NZ_QRAJ01000004.1"/>
</dbReference>
<organism evidence="2 3">
    <name type="scientific">Bifidobacterium mongoliense</name>
    <dbReference type="NCBI Taxonomy" id="518643"/>
    <lineage>
        <taxon>Bacteria</taxon>
        <taxon>Bacillati</taxon>
        <taxon>Actinomycetota</taxon>
        <taxon>Actinomycetes</taxon>
        <taxon>Bifidobacteriales</taxon>
        <taxon>Bifidobacteriaceae</taxon>
        <taxon>Bifidobacterium</taxon>
    </lineage>
</organism>
<protein>
    <recommendedName>
        <fullName evidence="1">IrrE N-terminal-like domain-containing protein</fullName>
    </recommendedName>
</protein>
<feature type="domain" description="IrrE N-terminal-like" evidence="1">
    <location>
        <begin position="21"/>
        <end position="128"/>
    </location>
</feature>
<evidence type="ECO:0000259" key="1">
    <source>
        <dbReference type="Pfam" id="PF06114"/>
    </source>
</evidence>
<dbReference type="Gene3D" id="1.10.10.2910">
    <property type="match status" value="1"/>
</dbReference>
<dbReference type="Pfam" id="PF06114">
    <property type="entry name" value="Peptidase_M78"/>
    <property type="match status" value="1"/>
</dbReference>
<gene>
    <name evidence="2" type="ORF">BMONG18_0972</name>
</gene>
<reference evidence="2 3" key="1">
    <citation type="submission" date="2018-07" db="EMBL/GenBank/DDBJ databases">
        <title>The role of parmesan cheese in vectoring bovine microbiota.</title>
        <authorList>
            <person name="Lugli G.A."/>
            <person name="Milani C."/>
        </authorList>
    </citation>
    <scope>NUCLEOTIDE SEQUENCE [LARGE SCALE GENOMIC DNA]</scope>
    <source>
        <strain evidence="2 3">BMONG18</strain>
    </source>
</reference>
<proteinExistence type="predicted"/>
<dbReference type="EMBL" id="QRAJ01000004">
    <property type="protein sequence ID" value="ROT86973.1"/>
    <property type="molecule type" value="Genomic_DNA"/>
</dbReference>
<evidence type="ECO:0000313" key="2">
    <source>
        <dbReference type="EMBL" id="ROT86973.1"/>
    </source>
</evidence>
<dbReference type="InterPro" id="IPR010359">
    <property type="entry name" value="IrrE_HExxH"/>
</dbReference>